<sequence>MGKKKIREQRATMSPFLHKALTQDTHLSQDGGEPDTLAPDPLNTAESPSATYLPEQPITAQILSEQLAQLQNALTATISQTVSAAVNAAVKDLQRDITDLGNRTDKLETYTDDIAQRMIHTYSLQNPLNGNKFLHALGLNTKGLTTPAHNSSQPRNTNALNPQWHKTQRGRFTKVR</sequence>
<organism evidence="2">
    <name type="scientific">Xenopus tropicalis</name>
    <name type="common">Western clawed frog</name>
    <name type="synonym">Silurana tropicalis</name>
    <dbReference type="NCBI Taxonomy" id="8364"/>
    <lineage>
        <taxon>Eukaryota</taxon>
        <taxon>Metazoa</taxon>
        <taxon>Chordata</taxon>
        <taxon>Craniata</taxon>
        <taxon>Vertebrata</taxon>
        <taxon>Euteleostomi</taxon>
        <taxon>Amphibia</taxon>
        <taxon>Batrachia</taxon>
        <taxon>Anura</taxon>
        <taxon>Pipoidea</taxon>
        <taxon>Pipidae</taxon>
        <taxon>Xenopodinae</taxon>
        <taxon>Xenopus</taxon>
        <taxon>Silurana</taxon>
    </lineage>
</organism>
<dbReference type="AlphaFoldDB" id="A0A1B8XVU1"/>
<feature type="region of interest" description="Disordered" evidence="1">
    <location>
        <begin position="144"/>
        <end position="176"/>
    </location>
</feature>
<accession>A0A1B8XVU1</accession>
<protein>
    <submittedName>
        <fullName evidence="2">Uncharacterized protein</fullName>
    </submittedName>
</protein>
<evidence type="ECO:0000256" key="1">
    <source>
        <dbReference type="SAM" id="MobiDB-lite"/>
    </source>
</evidence>
<gene>
    <name evidence="2" type="ORF">XENTR_v90025880mg</name>
</gene>
<reference evidence="2" key="1">
    <citation type="submission" date="2009-11" db="EMBL/GenBank/DDBJ databases">
        <authorList>
            <consortium name="US DOE Joint Genome Institute (JGI-PGF)"/>
            <person name="Ottilar R."/>
            <person name="Schmutz J."/>
            <person name="Salamov A."/>
            <person name="Cheng J.F."/>
            <person name="Lucas S."/>
            <person name="Pitluck S."/>
            <person name="Gundlach H."/>
            <person name="Guo Y."/>
            <person name="Haberer G."/>
            <person name="Nasrallah J."/>
            <person name="Mayer K.F.X."/>
            <person name="van de Peer Y."/>
            <person name="Weigel D."/>
            <person name="Grigoriev I.V."/>
        </authorList>
    </citation>
    <scope>NUCLEOTIDE SEQUENCE</scope>
    <source>
        <strain evidence="2">Nigerian</strain>
    </source>
</reference>
<feature type="region of interest" description="Disordered" evidence="1">
    <location>
        <begin position="1"/>
        <end position="47"/>
    </location>
</feature>
<name>A0A1B8XVU1_XENTR</name>
<reference evidence="2" key="2">
    <citation type="journal article" date="2010" name="Science">
        <title>The genome of the Western clawed frog Xenopus tropicalis.</title>
        <authorList>
            <person name="Hellsten U."/>
            <person name="Harland R.M."/>
            <person name="Gilchrist M.J."/>
            <person name="Hendrix D."/>
            <person name="Jurka J."/>
            <person name="Kapitonov V."/>
            <person name="Ovcharenko I."/>
            <person name="Putnam N.H."/>
            <person name="Shu S."/>
            <person name="Taher L."/>
            <person name="Blitz I.L."/>
            <person name="Blumberg B."/>
            <person name="Dichmann D.S."/>
            <person name="Dubchak I."/>
            <person name="Amaya E."/>
            <person name="Detter J.C."/>
            <person name="Fletcher R."/>
            <person name="Gerhard D.S."/>
            <person name="Goodstein D."/>
            <person name="Graves T."/>
            <person name="Grigoriev I.V."/>
            <person name="Grimwood J."/>
            <person name="Kawashima T."/>
            <person name="Lindquist E."/>
            <person name="Lucas S.M."/>
            <person name="Mead P.E."/>
            <person name="Mitros T."/>
            <person name="Ogino H."/>
            <person name="Ohta Y."/>
            <person name="Poliakov A.V."/>
            <person name="Pollet N."/>
            <person name="Robert J."/>
            <person name="Salamov A."/>
            <person name="Sater A.K."/>
            <person name="Schmutz J."/>
            <person name="Terry A."/>
            <person name="Vize P.D."/>
            <person name="Warren W.C."/>
            <person name="Wells D."/>
            <person name="Wills A."/>
            <person name="Wilson R.K."/>
            <person name="Zimmerman L.B."/>
            <person name="Zorn A.M."/>
            <person name="Grainger R."/>
            <person name="Grammer T."/>
            <person name="Khokha M.K."/>
            <person name="Richardson P.M."/>
            <person name="Rokhsar D.S."/>
        </authorList>
    </citation>
    <scope>NUCLEOTIDE SEQUENCE [LARGE SCALE GENOMIC DNA]</scope>
    <source>
        <strain evidence="2">Nigerian</strain>
    </source>
</reference>
<feature type="compositionally biased region" description="Polar residues" evidence="1">
    <location>
        <begin position="144"/>
        <end position="165"/>
    </location>
</feature>
<proteinExistence type="predicted"/>
<feature type="compositionally biased region" description="Basic residues" evidence="1">
    <location>
        <begin position="166"/>
        <end position="176"/>
    </location>
</feature>
<reference evidence="2" key="3">
    <citation type="submission" date="2016-05" db="EMBL/GenBank/DDBJ databases">
        <title>WGS assembly of Xenopus tropicalis.</title>
        <authorList>
            <person name="Sessions A."/>
            <person name="Jenkins J."/>
            <person name="Mitros T."/>
            <person name="Lyons J.T."/>
            <person name="Dichmann D.S."/>
            <person name="Robert J."/>
            <person name="Harland R.M."/>
            <person name="Rokhsar D.S."/>
        </authorList>
    </citation>
    <scope>NUCLEOTIDE SEQUENCE</scope>
    <source>
        <strain evidence="2">Nigerian</strain>
    </source>
</reference>
<evidence type="ECO:0000313" key="2">
    <source>
        <dbReference type="EMBL" id="OCA14778.1"/>
    </source>
</evidence>
<dbReference type="EMBL" id="KV461204">
    <property type="protein sequence ID" value="OCA14778.1"/>
    <property type="molecule type" value="Genomic_DNA"/>
</dbReference>